<feature type="signal peptide" evidence="1">
    <location>
        <begin position="1"/>
        <end position="35"/>
    </location>
</feature>
<dbReference type="InterPro" id="IPR027954">
    <property type="entry name" value="Transcobalamin-like_C"/>
</dbReference>
<evidence type="ECO:0000256" key="1">
    <source>
        <dbReference type="SAM" id="SignalP"/>
    </source>
</evidence>
<gene>
    <name evidence="3" type="ORF">EBN88_23705</name>
</gene>
<protein>
    <submittedName>
        <fullName evidence="3">DUF4430 domain-containing protein</fullName>
    </submittedName>
</protein>
<dbReference type="AlphaFoldDB" id="A0A3M2LAB1"/>
<feature type="domain" description="Transcobalamin-like C-terminal" evidence="2">
    <location>
        <begin position="118"/>
        <end position="166"/>
    </location>
</feature>
<keyword evidence="1" id="KW-0732">Signal</keyword>
<proteinExistence type="predicted"/>
<dbReference type="Pfam" id="PF14478">
    <property type="entry name" value="DUF4430"/>
    <property type="match status" value="1"/>
</dbReference>
<organism evidence="3 4">
    <name type="scientific">Streptomyces triticirhizae</name>
    <dbReference type="NCBI Taxonomy" id="2483353"/>
    <lineage>
        <taxon>Bacteria</taxon>
        <taxon>Bacillati</taxon>
        <taxon>Actinomycetota</taxon>
        <taxon>Actinomycetes</taxon>
        <taxon>Kitasatosporales</taxon>
        <taxon>Streptomycetaceae</taxon>
        <taxon>Streptomyces</taxon>
    </lineage>
</organism>
<dbReference type="Gene3D" id="2.170.130.30">
    <property type="match status" value="1"/>
</dbReference>
<sequence>MSRLLSRSTTARRRVLATTAALGLALLAAAPAAQAEGNVSAAAPITVSLTVTGPDGVLFDGDVTTDGHVVNPATGGAQLCDGTNNGANPSPGATPTAALDDAAAEHGFSWDGVWYASFDDYLVTTIDGQSQTADDFWLISVNGTATPVGGCQFQLDAGDQVDFAWTPVG</sequence>
<dbReference type="PROSITE" id="PS51318">
    <property type="entry name" value="TAT"/>
    <property type="match status" value="1"/>
</dbReference>
<accession>A0A3M2LAB1</accession>
<evidence type="ECO:0000313" key="4">
    <source>
        <dbReference type="Proteomes" id="UP000278673"/>
    </source>
</evidence>
<keyword evidence="4" id="KW-1185">Reference proteome</keyword>
<comment type="caution">
    <text evidence="3">The sequence shown here is derived from an EMBL/GenBank/DDBJ whole genome shotgun (WGS) entry which is preliminary data.</text>
</comment>
<reference evidence="3 4" key="1">
    <citation type="submission" date="2018-10" db="EMBL/GenBank/DDBJ databases">
        <title>Isolation, diversity and antifungal activity of actinobacteria from wheat.</title>
        <authorList>
            <person name="Han C."/>
        </authorList>
    </citation>
    <scope>NUCLEOTIDE SEQUENCE [LARGE SCALE GENOMIC DNA]</scope>
    <source>
        <strain evidence="3 4">NEAU-YY642</strain>
    </source>
</reference>
<evidence type="ECO:0000259" key="2">
    <source>
        <dbReference type="Pfam" id="PF14478"/>
    </source>
</evidence>
<dbReference type="Proteomes" id="UP000278673">
    <property type="component" value="Unassembled WGS sequence"/>
</dbReference>
<feature type="chain" id="PRO_5018269376" evidence="1">
    <location>
        <begin position="36"/>
        <end position="169"/>
    </location>
</feature>
<dbReference type="RefSeq" id="WP_122399101.1">
    <property type="nucleotide sequence ID" value="NZ_RFFJ01000176.1"/>
</dbReference>
<evidence type="ECO:0000313" key="3">
    <source>
        <dbReference type="EMBL" id="RMI34521.1"/>
    </source>
</evidence>
<dbReference type="EMBL" id="RFFJ01000176">
    <property type="protein sequence ID" value="RMI34521.1"/>
    <property type="molecule type" value="Genomic_DNA"/>
</dbReference>
<dbReference type="InterPro" id="IPR006311">
    <property type="entry name" value="TAT_signal"/>
</dbReference>
<name>A0A3M2LAB1_9ACTN</name>